<reference evidence="1 2" key="1">
    <citation type="submission" date="2018-02" db="EMBL/GenBank/DDBJ databases">
        <title>Comparative genomes isolates from brazilian mangrove.</title>
        <authorList>
            <person name="Araujo J.E."/>
            <person name="Taketani R.G."/>
            <person name="Silva M.C.P."/>
            <person name="Loureco M.V."/>
            <person name="Andreote F.D."/>
        </authorList>
    </citation>
    <scope>NUCLEOTIDE SEQUENCE [LARGE SCALE GENOMIC DNA]</scope>
    <source>
        <strain evidence="1 2">Nap-Phe MGV</strain>
    </source>
</reference>
<protein>
    <submittedName>
        <fullName evidence="1">Uncharacterized protein</fullName>
    </submittedName>
</protein>
<accession>A0A2S8GMK1</accession>
<dbReference type="EMBL" id="PUHZ01000014">
    <property type="protein sequence ID" value="PQO45667.1"/>
    <property type="molecule type" value="Genomic_DNA"/>
</dbReference>
<evidence type="ECO:0000313" key="1">
    <source>
        <dbReference type="EMBL" id="PQO45667.1"/>
    </source>
</evidence>
<dbReference type="AlphaFoldDB" id="A0A2S8GMK1"/>
<gene>
    <name evidence="1" type="ORF">C5Y93_14640</name>
</gene>
<evidence type="ECO:0000313" key="2">
    <source>
        <dbReference type="Proteomes" id="UP000237819"/>
    </source>
</evidence>
<name>A0A2S8GMK1_9BACT</name>
<proteinExistence type="predicted"/>
<comment type="caution">
    <text evidence="1">The sequence shown here is derived from an EMBL/GenBank/DDBJ whole genome shotgun (WGS) entry which is preliminary data.</text>
</comment>
<organism evidence="1 2">
    <name type="scientific">Blastopirellula marina</name>
    <dbReference type="NCBI Taxonomy" id="124"/>
    <lineage>
        <taxon>Bacteria</taxon>
        <taxon>Pseudomonadati</taxon>
        <taxon>Planctomycetota</taxon>
        <taxon>Planctomycetia</taxon>
        <taxon>Pirellulales</taxon>
        <taxon>Pirellulaceae</taxon>
        <taxon>Blastopirellula</taxon>
    </lineage>
</organism>
<sequence>MEQVGDRLPVGQAVPDGSAITRTNLAGFILKIEFGARRSRARFVLKMVFGGDHQVARFLLRIDFDVGSQGLSGTALTYRVHTQNWFRGAPFMRGVCTQNWFLACASGREVHAQNGFVSSKRPGLVVAPEPQGGGME</sequence>
<dbReference type="Proteomes" id="UP000237819">
    <property type="component" value="Unassembled WGS sequence"/>
</dbReference>